<dbReference type="GO" id="GO:0047617">
    <property type="term" value="F:fatty acyl-CoA hydrolase activity"/>
    <property type="evidence" value="ECO:0007669"/>
    <property type="project" value="TreeGrafter"/>
</dbReference>
<name>A0A0N1KTE2_CHRID</name>
<reference evidence="4" key="2">
    <citation type="submission" date="2015-09" db="EMBL/GenBank/DDBJ databases">
        <title>Draft genome sequence of a multidrug-resistant Chryseobacterium indologenes isolate from Malaysia.</title>
        <authorList>
            <person name="Yu C.Y."/>
            <person name="Ang G.Y."/>
            <person name="Chan K.-G."/>
        </authorList>
    </citation>
    <scope>NUCLEOTIDE SEQUENCE [LARGE SCALE GENOMIC DNA]</scope>
    <source>
        <strain evidence="4">CI_885</strain>
    </source>
</reference>
<comment type="caution">
    <text evidence="3">The sequence shown here is derived from an EMBL/GenBank/DDBJ whole genome shotgun (WGS) entry which is preliminary data.</text>
</comment>
<dbReference type="Proteomes" id="UP000037953">
    <property type="component" value="Unassembled WGS sequence"/>
</dbReference>
<proteinExistence type="predicted"/>
<dbReference type="InterPro" id="IPR014940">
    <property type="entry name" value="BAAT_C"/>
</dbReference>
<dbReference type="GO" id="GO:0006631">
    <property type="term" value="P:fatty acid metabolic process"/>
    <property type="evidence" value="ECO:0007669"/>
    <property type="project" value="TreeGrafter"/>
</dbReference>
<dbReference type="InterPro" id="IPR029058">
    <property type="entry name" value="AB_hydrolase_fold"/>
</dbReference>
<feature type="signal peptide" evidence="1">
    <location>
        <begin position="1"/>
        <end position="20"/>
    </location>
</feature>
<organism evidence="3 4">
    <name type="scientific">Chryseobacterium indologenes</name>
    <name type="common">Flavobacterium indologenes</name>
    <dbReference type="NCBI Taxonomy" id="253"/>
    <lineage>
        <taxon>Bacteria</taxon>
        <taxon>Pseudomonadati</taxon>
        <taxon>Bacteroidota</taxon>
        <taxon>Flavobacteriia</taxon>
        <taxon>Flavobacteriales</taxon>
        <taxon>Weeksellaceae</taxon>
        <taxon>Chryseobacterium group</taxon>
        <taxon>Chryseobacterium</taxon>
    </lineage>
</organism>
<evidence type="ECO:0000313" key="4">
    <source>
        <dbReference type="Proteomes" id="UP000037953"/>
    </source>
</evidence>
<reference evidence="3 4" key="1">
    <citation type="journal article" date="2015" name="Genom Data">
        <title>Draft genome sequence of a multidrug-resistant Chryseobacterium indologenes isolate from Malaysia.</title>
        <authorList>
            <person name="Yu C.Y."/>
            <person name="Ang G.Y."/>
            <person name="Cheng H.J."/>
            <person name="Cheong Y.M."/>
            <person name="Yin W.F."/>
            <person name="Chan K.G."/>
        </authorList>
    </citation>
    <scope>NUCLEOTIDE SEQUENCE [LARGE SCALE GENOMIC DNA]</scope>
    <source>
        <strain evidence="3 4">CI_885</strain>
    </source>
</reference>
<keyword evidence="1" id="KW-0732">Signal</keyword>
<dbReference type="Pfam" id="PF08840">
    <property type="entry name" value="BAAT_C"/>
    <property type="match status" value="1"/>
</dbReference>
<evidence type="ECO:0000313" key="3">
    <source>
        <dbReference type="EMBL" id="KPE52415.1"/>
    </source>
</evidence>
<evidence type="ECO:0000259" key="2">
    <source>
        <dbReference type="Pfam" id="PF08840"/>
    </source>
</evidence>
<dbReference type="GO" id="GO:0006637">
    <property type="term" value="P:acyl-CoA metabolic process"/>
    <property type="evidence" value="ECO:0007669"/>
    <property type="project" value="TreeGrafter"/>
</dbReference>
<feature type="chain" id="PRO_5005876033" description="BAAT/Acyl-CoA thioester hydrolase C-terminal domain-containing protein" evidence="1">
    <location>
        <begin position="21"/>
        <end position="274"/>
    </location>
</feature>
<dbReference type="PANTHER" id="PTHR10824">
    <property type="entry name" value="ACYL-COENZYME A THIOESTERASE-RELATED"/>
    <property type="match status" value="1"/>
</dbReference>
<protein>
    <recommendedName>
        <fullName evidence="2">BAAT/Acyl-CoA thioester hydrolase C-terminal domain-containing protein</fullName>
    </recommendedName>
</protein>
<dbReference type="PANTHER" id="PTHR10824:SF4">
    <property type="entry name" value="ACYL-COENZYME A THIOESTERASE 1-LIKE"/>
    <property type="match status" value="1"/>
</dbReference>
<feature type="domain" description="BAAT/Acyl-CoA thioester hydrolase C-terminal" evidence="2">
    <location>
        <begin position="107"/>
        <end position="256"/>
    </location>
</feature>
<accession>A0A0N1KTE2</accession>
<gene>
    <name evidence="3" type="ORF">AOB46_05980</name>
</gene>
<dbReference type="EMBL" id="LJOD01000002">
    <property type="protein sequence ID" value="KPE52415.1"/>
    <property type="molecule type" value="Genomic_DNA"/>
</dbReference>
<dbReference type="RefSeq" id="WP_062697271.1">
    <property type="nucleotide sequence ID" value="NZ_LJOD01000002.1"/>
</dbReference>
<dbReference type="OrthoDB" id="8922993at2"/>
<dbReference type="AlphaFoldDB" id="A0A0N1KTE2"/>
<dbReference type="SUPFAM" id="SSF53474">
    <property type="entry name" value="alpha/beta-Hydrolases"/>
    <property type="match status" value="1"/>
</dbReference>
<sequence>MKLLFKTFLILFFACSILKAQDTLVSKNTDAVLYTPPKKIRGLIVGLGGSEGGNAWTSNRWKAVRDQLLDKGYAFLAVAYFGSKNSPRLLEKIEIEDVHKIIRIAKSKIHTDKIAVMGGSRGADLALLLGSHFPDISCVIGLSSSHAVFPGNTDHFSTSTWTFNRKELPFIPVNEAAVPFMMQGSIRKAFEAMLQDRDAEQKALINVENIKGSILLISGTKDEICPSSEMSDAMIQRLKQKKFRYHYEHLKLEGGHSEPYNHFDKVFDFLQRYF</sequence>
<evidence type="ECO:0000256" key="1">
    <source>
        <dbReference type="SAM" id="SignalP"/>
    </source>
</evidence>
<dbReference type="PATRIC" id="fig|253.9.peg.2512"/>
<dbReference type="Gene3D" id="3.40.50.1820">
    <property type="entry name" value="alpha/beta hydrolase"/>
    <property type="match status" value="1"/>
</dbReference>